<dbReference type="Pfam" id="PF12697">
    <property type="entry name" value="Abhydrolase_6"/>
    <property type="match status" value="1"/>
</dbReference>
<evidence type="ECO:0000313" key="3">
    <source>
        <dbReference type="Proteomes" id="UP000235786"/>
    </source>
</evidence>
<dbReference type="OrthoDB" id="190201at2759"/>
<sequence>MRLLFVLLGAAVSSPINKSRQAVPPGCVDFTITISAWADNTALPVGLTLSNAFLLLNPLVFEVTSQLASGTFDVAATYCPPVDHVEGREETLQVLIHGATYTREYWFGFNYGPQYSWASYASSAGYATLSIDRLGNGQSSHPDPILTVQIPLQVEILHLIIAAARSGNLSLPAPYSGTKFSRIIAVGHSLGSVVVNSLNWRFPADADATILTGFASNLYTLQLLGFLAESGLLDPRYTALPVGYLEFFNKAYFSFLFYNPGEFSTALRDVDFDTRGTISLGEAASLMFGSLQTEYKGPVLVITGQHDSIYCSDVGIDLQFLLGTPTCDMSSAGIVAQAQTLYPLADDFEIVWPNAGHCWQLHDNATYTFGIVHQWLADHGF</sequence>
<gene>
    <name evidence="2" type="ORF">L207DRAFT_487862</name>
</gene>
<feature type="domain" description="AB hydrolase-1" evidence="1">
    <location>
        <begin position="94"/>
        <end position="363"/>
    </location>
</feature>
<dbReference type="Gene3D" id="3.40.50.1820">
    <property type="entry name" value="alpha/beta hydrolase"/>
    <property type="match status" value="1"/>
</dbReference>
<accession>A0A2J6RNU8</accession>
<organism evidence="2 3">
    <name type="scientific">Hyaloscypha variabilis (strain UAMH 11265 / GT02V1 / F)</name>
    <name type="common">Meliniomyces variabilis</name>
    <dbReference type="NCBI Taxonomy" id="1149755"/>
    <lineage>
        <taxon>Eukaryota</taxon>
        <taxon>Fungi</taxon>
        <taxon>Dikarya</taxon>
        <taxon>Ascomycota</taxon>
        <taxon>Pezizomycotina</taxon>
        <taxon>Leotiomycetes</taxon>
        <taxon>Helotiales</taxon>
        <taxon>Hyaloscyphaceae</taxon>
        <taxon>Hyaloscypha</taxon>
        <taxon>Hyaloscypha variabilis</taxon>
    </lineage>
</organism>
<dbReference type="InterPro" id="IPR000073">
    <property type="entry name" value="AB_hydrolase_1"/>
</dbReference>
<evidence type="ECO:0000313" key="2">
    <source>
        <dbReference type="EMBL" id="PMD40183.1"/>
    </source>
</evidence>
<dbReference type="AlphaFoldDB" id="A0A2J6RNU8"/>
<protein>
    <submittedName>
        <fullName evidence="2">Alpha/beta-hydrolase</fullName>
    </submittedName>
</protein>
<proteinExistence type="predicted"/>
<keyword evidence="3" id="KW-1185">Reference proteome</keyword>
<dbReference type="SUPFAM" id="SSF53474">
    <property type="entry name" value="alpha/beta-Hydrolases"/>
    <property type="match status" value="1"/>
</dbReference>
<dbReference type="Proteomes" id="UP000235786">
    <property type="component" value="Unassembled WGS sequence"/>
</dbReference>
<keyword evidence="2" id="KW-0378">Hydrolase</keyword>
<dbReference type="InterPro" id="IPR029058">
    <property type="entry name" value="AB_hydrolase_fold"/>
</dbReference>
<name>A0A2J6RNU8_HYAVF</name>
<dbReference type="GO" id="GO:0016787">
    <property type="term" value="F:hydrolase activity"/>
    <property type="evidence" value="ECO:0007669"/>
    <property type="project" value="UniProtKB-KW"/>
</dbReference>
<reference evidence="2 3" key="1">
    <citation type="submission" date="2016-04" db="EMBL/GenBank/DDBJ databases">
        <title>A degradative enzymes factory behind the ericoid mycorrhizal symbiosis.</title>
        <authorList>
            <consortium name="DOE Joint Genome Institute"/>
            <person name="Martino E."/>
            <person name="Morin E."/>
            <person name="Grelet G."/>
            <person name="Kuo A."/>
            <person name="Kohler A."/>
            <person name="Daghino S."/>
            <person name="Barry K."/>
            <person name="Choi C."/>
            <person name="Cichocki N."/>
            <person name="Clum A."/>
            <person name="Copeland A."/>
            <person name="Hainaut M."/>
            <person name="Haridas S."/>
            <person name="Labutti K."/>
            <person name="Lindquist E."/>
            <person name="Lipzen A."/>
            <person name="Khouja H.-R."/>
            <person name="Murat C."/>
            <person name="Ohm R."/>
            <person name="Olson A."/>
            <person name="Spatafora J."/>
            <person name="Veneault-Fourrey C."/>
            <person name="Henrissat B."/>
            <person name="Grigoriev I."/>
            <person name="Martin F."/>
            <person name="Perotto S."/>
        </authorList>
    </citation>
    <scope>NUCLEOTIDE SEQUENCE [LARGE SCALE GENOMIC DNA]</scope>
    <source>
        <strain evidence="2 3">F</strain>
    </source>
</reference>
<evidence type="ECO:0000259" key="1">
    <source>
        <dbReference type="Pfam" id="PF12697"/>
    </source>
</evidence>
<dbReference type="EMBL" id="KZ613945">
    <property type="protein sequence ID" value="PMD40183.1"/>
    <property type="molecule type" value="Genomic_DNA"/>
</dbReference>